<protein>
    <recommendedName>
        <fullName evidence="9">Radical SAM core domain-containing protein</fullName>
    </recommendedName>
</protein>
<dbReference type="GeneID" id="68096207"/>
<comment type="caution">
    <text evidence="10">The sequence shown here is derived from an EMBL/GenBank/DDBJ whole genome shotgun (WGS) entry which is preliminary data.</text>
</comment>
<dbReference type="GO" id="GO:0051539">
    <property type="term" value="F:4 iron, 4 sulfur cluster binding"/>
    <property type="evidence" value="ECO:0007669"/>
    <property type="project" value="UniProtKB-KW"/>
</dbReference>
<gene>
    <name evidence="10" type="ORF">C9374_003752</name>
</gene>
<dbReference type="EMBL" id="PYSW02000001">
    <property type="protein sequence ID" value="KAG2393988.1"/>
    <property type="molecule type" value="Genomic_DNA"/>
</dbReference>
<evidence type="ECO:0000256" key="2">
    <source>
        <dbReference type="ARBA" id="ARBA00022485"/>
    </source>
</evidence>
<feature type="domain" description="Radical SAM core" evidence="9">
    <location>
        <begin position="93"/>
        <end position="308"/>
    </location>
</feature>
<evidence type="ECO:0000256" key="8">
    <source>
        <dbReference type="ARBA" id="ARBA00023128"/>
    </source>
</evidence>
<name>A0AA88H3R6_NAELO</name>
<keyword evidence="8" id="KW-0496">Mitochondrion</keyword>
<evidence type="ECO:0000256" key="7">
    <source>
        <dbReference type="ARBA" id="ARBA00023014"/>
    </source>
</evidence>
<evidence type="ECO:0000256" key="1">
    <source>
        <dbReference type="ARBA" id="ARBA00001966"/>
    </source>
</evidence>
<dbReference type="PANTHER" id="PTHR11228:SF7">
    <property type="entry name" value="PQQA PEPTIDE CYCLASE"/>
    <property type="match status" value="1"/>
</dbReference>
<dbReference type="PANTHER" id="PTHR11228">
    <property type="entry name" value="RADICAL SAM DOMAIN PROTEIN"/>
    <property type="match status" value="1"/>
</dbReference>
<evidence type="ECO:0000256" key="4">
    <source>
        <dbReference type="ARBA" id="ARBA00022723"/>
    </source>
</evidence>
<dbReference type="InterPro" id="IPR013785">
    <property type="entry name" value="Aldolase_TIM"/>
</dbReference>
<comment type="cofactor">
    <cofactor evidence="1">
        <name>[4Fe-4S] cluster</name>
        <dbReference type="ChEBI" id="CHEBI:49883"/>
    </cofactor>
</comment>
<keyword evidence="5" id="KW-0560">Oxidoreductase</keyword>
<keyword evidence="3" id="KW-0949">S-adenosyl-L-methionine</keyword>
<evidence type="ECO:0000259" key="9">
    <source>
        <dbReference type="PROSITE" id="PS51918"/>
    </source>
</evidence>
<evidence type="ECO:0000313" key="11">
    <source>
        <dbReference type="Proteomes" id="UP000816034"/>
    </source>
</evidence>
<evidence type="ECO:0000256" key="6">
    <source>
        <dbReference type="ARBA" id="ARBA00023004"/>
    </source>
</evidence>
<dbReference type="CDD" id="cd01335">
    <property type="entry name" value="Radical_SAM"/>
    <property type="match status" value="1"/>
</dbReference>
<dbReference type="PROSITE" id="PS01305">
    <property type="entry name" value="MOAA_NIFB_PQQE"/>
    <property type="match status" value="1"/>
</dbReference>
<dbReference type="SUPFAM" id="SSF102114">
    <property type="entry name" value="Radical SAM enzymes"/>
    <property type="match status" value="1"/>
</dbReference>
<accession>A0AA88H3R6</accession>
<reference evidence="10 11" key="1">
    <citation type="journal article" date="2018" name="BMC Genomics">
        <title>The genome of Naegleria lovaniensis, the basis for a comparative approach to unravel pathogenicity factors of the human pathogenic amoeba N. fowleri.</title>
        <authorList>
            <person name="Liechti N."/>
            <person name="Schurch N."/>
            <person name="Bruggmann R."/>
            <person name="Wittwer M."/>
        </authorList>
    </citation>
    <scope>NUCLEOTIDE SEQUENCE [LARGE SCALE GENOMIC DNA]</scope>
    <source>
        <strain evidence="10 11">ATCC 30569</strain>
    </source>
</reference>
<keyword evidence="6" id="KW-0408">Iron</keyword>
<dbReference type="Proteomes" id="UP000816034">
    <property type="component" value="Unassembled WGS sequence"/>
</dbReference>
<keyword evidence="7" id="KW-0411">Iron-sulfur</keyword>
<dbReference type="InterPro" id="IPR000385">
    <property type="entry name" value="MoaA_NifB_PqqE_Fe-S-bd_CS"/>
</dbReference>
<dbReference type="InterPro" id="IPR058240">
    <property type="entry name" value="rSAM_sf"/>
</dbReference>
<dbReference type="RefSeq" id="XP_044555882.1">
    <property type="nucleotide sequence ID" value="XM_044693315.1"/>
</dbReference>
<keyword evidence="4" id="KW-0479">Metal-binding</keyword>
<dbReference type="AlphaFoldDB" id="A0AA88H3R6"/>
<dbReference type="Pfam" id="PF04055">
    <property type="entry name" value="Radical_SAM"/>
    <property type="match status" value="1"/>
</dbReference>
<proteinExistence type="predicted"/>
<dbReference type="GO" id="GO:0016491">
    <property type="term" value="F:oxidoreductase activity"/>
    <property type="evidence" value="ECO:0007669"/>
    <property type="project" value="UniProtKB-KW"/>
</dbReference>
<dbReference type="SFLD" id="SFLDS00029">
    <property type="entry name" value="Radical_SAM"/>
    <property type="match status" value="1"/>
</dbReference>
<evidence type="ECO:0000256" key="5">
    <source>
        <dbReference type="ARBA" id="ARBA00023002"/>
    </source>
</evidence>
<keyword evidence="2" id="KW-0004">4Fe-4S</keyword>
<dbReference type="GO" id="GO:0046872">
    <property type="term" value="F:metal ion binding"/>
    <property type="evidence" value="ECO:0007669"/>
    <property type="project" value="UniProtKB-KW"/>
</dbReference>
<dbReference type="InterPro" id="IPR050377">
    <property type="entry name" value="Radical_SAM_PqqE_MftC-like"/>
</dbReference>
<evidence type="ECO:0000313" key="10">
    <source>
        <dbReference type="EMBL" id="KAG2393988.1"/>
    </source>
</evidence>
<dbReference type="PROSITE" id="PS51918">
    <property type="entry name" value="RADICAL_SAM"/>
    <property type="match status" value="1"/>
</dbReference>
<dbReference type="Gene3D" id="3.20.20.70">
    <property type="entry name" value="Aldolase class I"/>
    <property type="match status" value="1"/>
</dbReference>
<sequence length="452" mass="50789">MKRFISTTPTCFGFHVLKSTTAPRNGLGSSLMKDAKDHSFSTQIGHHSNRMTMVACSLQTPPPSSTHYYSSLANFTNSLESLYPSEWLESFHTYNKLNAKFRVAITNTCNMNCFFCHNEGMKNPRSPGDPIPLKKQGPEPFPIQEIIRLCNDFCDLGGTQLNITGGEPLARKDIVSVLKSINKQNTRVVLNSNVLLADRLLKESEKIEQVDAIYASLHTTRETDFKKYLGIGGGASQVMRNMIRLKDHGYRVQINYSLGEYNRNEFENVLKFALPNKIDLKVISLIRSNLNKNQYGEMEEIHHVTSGKEEDRGENVSSVVSAGWSNPKWLEDLLESNGVEICGTREGFGGRVKIYKTSSDSDHRVEIKNIGRGRLRTDYCNGCRFSSQCGEGIYAMRSGVDGLFKPCVLNSDKFIPIQIESASSDYKHQILSVIHTMVGNWKNHKFVEGPPQ</sequence>
<organism evidence="10 11">
    <name type="scientific">Naegleria lovaniensis</name>
    <name type="common">Amoeba</name>
    <dbReference type="NCBI Taxonomy" id="51637"/>
    <lineage>
        <taxon>Eukaryota</taxon>
        <taxon>Discoba</taxon>
        <taxon>Heterolobosea</taxon>
        <taxon>Tetramitia</taxon>
        <taxon>Eutetramitia</taxon>
        <taxon>Vahlkampfiidae</taxon>
        <taxon>Naegleria</taxon>
    </lineage>
</organism>
<dbReference type="InterPro" id="IPR007197">
    <property type="entry name" value="rSAM"/>
</dbReference>
<keyword evidence="11" id="KW-1185">Reference proteome</keyword>
<dbReference type="SFLD" id="SFLDG01067">
    <property type="entry name" value="SPASM/twitch_domain_containing"/>
    <property type="match status" value="1"/>
</dbReference>
<evidence type="ECO:0000256" key="3">
    <source>
        <dbReference type="ARBA" id="ARBA00022691"/>
    </source>
</evidence>